<dbReference type="EMBL" id="AAKL01000076">
    <property type="protein sequence ID" value="EAP70882.1"/>
    <property type="molecule type" value="Genomic_DNA"/>
</dbReference>
<organism evidence="1 2">
    <name type="scientific">Ralstonia solanacearum (strain UW551)</name>
    <dbReference type="NCBI Taxonomy" id="342110"/>
    <lineage>
        <taxon>Bacteria</taxon>
        <taxon>Pseudomonadati</taxon>
        <taxon>Pseudomonadota</taxon>
        <taxon>Betaproteobacteria</taxon>
        <taxon>Burkholderiales</taxon>
        <taxon>Burkholderiaceae</taxon>
        <taxon>Ralstonia</taxon>
        <taxon>Ralstonia solanacearum species complex</taxon>
    </lineage>
</organism>
<evidence type="ECO:0000313" key="1">
    <source>
        <dbReference type="EMBL" id="EAP70882.1"/>
    </source>
</evidence>
<evidence type="ECO:0000313" key="2">
    <source>
        <dbReference type="Proteomes" id="UP000005933"/>
    </source>
</evidence>
<protein>
    <submittedName>
        <fullName evidence="1">Uncharacterized protein</fullName>
    </submittedName>
</protein>
<proteinExistence type="predicted"/>
<accession>A0AB33V7S8</accession>
<dbReference type="AlphaFoldDB" id="A0AB33V7S8"/>
<comment type="caution">
    <text evidence="1">The sequence shown here is derived from an EMBL/GenBank/DDBJ whole genome shotgun (WGS) entry which is preliminary data.</text>
</comment>
<gene>
    <name evidence="1" type="ORF">RRSL_00393</name>
</gene>
<sequence>MKQIGFDKKFSLLAQEAHLTKNTLLSGFDLLLKANFFQDKDGYFYSAFFHLSIGMERLLKLAVVTHHMLTNNYQTPTTKQLKGFGHKIDVLYEECIRLKPIYSHPNAVAPTLTANDEVLLNFISEYGDGARYFNLNEICEAKMDRSPLYKWLDLARATYEDYTPHQVRERSALNLMYRMDREGPPNGFTSHLDEHGHPMMVFDCLHRQYVIEKSAPLVLWRLIEMLRPIHFLLTGMAHKASEYEAENGISSMVIPHYEDFFPFLLAHKDSIKRRKRWLDIFHS</sequence>
<reference evidence="1 2" key="1">
    <citation type="journal article" date="2006" name="Mol. Plant Microbe Interact.">
        <title>Identification of open reading frames unique to a select agent: Ralstonia solanacearum race 3 biovar 2.</title>
        <authorList>
            <person name="Gabriel D.W."/>
            <person name="Allen C."/>
            <person name="Schell M."/>
            <person name="Denny T.P."/>
            <person name="Greenberg J.T."/>
            <person name="Duan Y.P."/>
            <person name="Flores-Cruz Z."/>
            <person name="Huang Q."/>
            <person name="Clifford J.M."/>
            <person name="Presting G."/>
            <person name="Gonzalez E.T."/>
            <person name="Reddy J."/>
            <person name="Elphinstone J."/>
            <person name="Swanson J."/>
            <person name="Yao J."/>
            <person name="Mulholland V."/>
            <person name="Liu L."/>
            <person name="Farmerie W."/>
            <person name="Patnaikuni M."/>
            <person name="Balogh B."/>
            <person name="Norman D."/>
            <person name="Alvarez A."/>
            <person name="Castillo J.A."/>
            <person name="Jones J."/>
            <person name="Saddler G."/>
            <person name="Walunas T."/>
            <person name="Zhukov A."/>
            <person name="Mikhailova N."/>
        </authorList>
    </citation>
    <scope>NUCLEOTIDE SEQUENCE [LARGE SCALE GENOMIC DNA]</scope>
    <source>
        <strain evidence="1 2">UW551</strain>
    </source>
</reference>
<dbReference type="RefSeq" id="WP_003265849.1">
    <property type="nucleotide sequence ID" value="NZ_AAKL01000076.1"/>
</dbReference>
<dbReference type="Proteomes" id="UP000005933">
    <property type="component" value="Unassembled WGS sequence"/>
</dbReference>
<name>A0AB33V7S8_RALSU</name>